<proteinExistence type="predicted"/>
<evidence type="ECO:0000313" key="2">
    <source>
        <dbReference type="Proteomes" id="UP000624041"/>
    </source>
</evidence>
<evidence type="ECO:0000313" key="1">
    <source>
        <dbReference type="EMBL" id="GGN63590.1"/>
    </source>
</evidence>
<dbReference type="Gene3D" id="3.50.30.60">
    <property type="entry name" value="LD-carboxypeptidase A C-terminal domain-like"/>
    <property type="match status" value="1"/>
</dbReference>
<reference evidence="1" key="2">
    <citation type="submission" date="2020-09" db="EMBL/GenBank/DDBJ databases">
        <authorList>
            <person name="Sun Q."/>
            <person name="Ohkuma M."/>
        </authorList>
    </citation>
    <scope>NUCLEOTIDE SEQUENCE</scope>
    <source>
        <strain evidence="1">JCM 17251</strain>
    </source>
</reference>
<gene>
    <name evidence="1" type="ORF">GCM10007971_30630</name>
</gene>
<dbReference type="Proteomes" id="UP000624041">
    <property type="component" value="Unassembled WGS sequence"/>
</dbReference>
<organism evidence="1 2">
    <name type="scientific">Oceanobacillus indicireducens</name>
    <dbReference type="NCBI Taxonomy" id="1004261"/>
    <lineage>
        <taxon>Bacteria</taxon>
        <taxon>Bacillati</taxon>
        <taxon>Bacillota</taxon>
        <taxon>Bacilli</taxon>
        <taxon>Bacillales</taxon>
        <taxon>Bacillaceae</taxon>
        <taxon>Oceanobacillus</taxon>
    </lineage>
</organism>
<dbReference type="EMBL" id="BMOS01000027">
    <property type="protein sequence ID" value="GGN63590.1"/>
    <property type="molecule type" value="Genomic_DNA"/>
</dbReference>
<name>A0A918D4F3_9BACI</name>
<sequence>MKTASVVEKNFAMLKVHGVFDKVAGIILGKHEQYDDLDTGKQLLDLLKEQLNG</sequence>
<dbReference type="AlphaFoldDB" id="A0A918D4F3"/>
<comment type="caution">
    <text evidence="1">The sequence shown here is derived from an EMBL/GenBank/DDBJ whole genome shotgun (WGS) entry which is preliminary data.</text>
</comment>
<keyword evidence="2" id="KW-1185">Reference proteome</keyword>
<dbReference type="SUPFAM" id="SSF141986">
    <property type="entry name" value="LD-carboxypeptidase A C-terminal domain-like"/>
    <property type="match status" value="1"/>
</dbReference>
<dbReference type="InterPro" id="IPR027461">
    <property type="entry name" value="Carboxypeptidase_A_C_sf"/>
</dbReference>
<accession>A0A918D4F3</accession>
<reference evidence="1" key="1">
    <citation type="journal article" date="2014" name="Int. J. Syst. Evol. Microbiol.">
        <title>Complete genome sequence of Corynebacterium casei LMG S-19264T (=DSM 44701T), isolated from a smear-ripened cheese.</title>
        <authorList>
            <consortium name="US DOE Joint Genome Institute (JGI-PGF)"/>
            <person name="Walter F."/>
            <person name="Albersmeier A."/>
            <person name="Kalinowski J."/>
            <person name="Ruckert C."/>
        </authorList>
    </citation>
    <scope>NUCLEOTIDE SEQUENCE</scope>
    <source>
        <strain evidence="1">JCM 17251</strain>
    </source>
</reference>
<protein>
    <submittedName>
        <fullName evidence="1">Uncharacterized protein</fullName>
    </submittedName>
</protein>